<name>A0A6C0J9K1_9ZZZZ</name>
<keyword evidence="1" id="KW-0472">Membrane</keyword>
<dbReference type="EMBL" id="MN740340">
    <property type="protein sequence ID" value="QHU01416.1"/>
    <property type="molecule type" value="Genomic_DNA"/>
</dbReference>
<proteinExistence type="predicted"/>
<dbReference type="AlphaFoldDB" id="A0A6C0J9K1"/>
<evidence type="ECO:0000313" key="2">
    <source>
        <dbReference type="EMBL" id="QHU01416.1"/>
    </source>
</evidence>
<organism evidence="2">
    <name type="scientific">viral metagenome</name>
    <dbReference type="NCBI Taxonomy" id="1070528"/>
    <lineage>
        <taxon>unclassified sequences</taxon>
        <taxon>metagenomes</taxon>
        <taxon>organismal metagenomes</taxon>
    </lineage>
</organism>
<protein>
    <submittedName>
        <fullName evidence="2">Uncharacterized protein</fullName>
    </submittedName>
</protein>
<feature type="transmembrane region" description="Helical" evidence="1">
    <location>
        <begin position="9"/>
        <end position="26"/>
    </location>
</feature>
<reference evidence="2" key="1">
    <citation type="journal article" date="2020" name="Nature">
        <title>Giant virus diversity and host interactions through global metagenomics.</title>
        <authorList>
            <person name="Schulz F."/>
            <person name="Roux S."/>
            <person name="Paez-Espino D."/>
            <person name="Jungbluth S."/>
            <person name="Walsh D.A."/>
            <person name="Denef V.J."/>
            <person name="McMahon K.D."/>
            <person name="Konstantinidis K.T."/>
            <person name="Eloe-Fadrosh E.A."/>
            <person name="Kyrpides N.C."/>
            <person name="Woyke T."/>
        </authorList>
    </citation>
    <scope>NUCLEOTIDE SEQUENCE</scope>
    <source>
        <strain evidence="2">GVMAG-M-3300025860-25</strain>
    </source>
</reference>
<evidence type="ECO:0000256" key="1">
    <source>
        <dbReference type="SAM" id="Phobius"/>
    </source>
</evidence>
<keyword evidence="1" id="KW-0812">Transmembrane</keyword>
<keyword evidence="1" id="KW-1133">Transmembrane helix</keyword>
<accession>A0A6C0J9K1</accession>
<sequence length="331" mass="39696">MDDHIIKNFIYFIIIIGILLYFLYFFNYKDLLTNLSTTEHLVNLYKPNKVFYHDNKIYLIDSQQLLDEENPKIFDNFEQFQKYILDLEDKHLIKLPLDKKDIQHGINNIQHIENIKNIKNKDVSKINIYNYENNKTCNLKNSLCNFENELNIKEETPTYYSPNYLYKEELEEISKLKDKQLTLDITNIEIKELVTNDSKNIAEIEVLNNLLIKKKILEEDIFILNSDDDQRINKLIDNNKLQKFKKDKCHIKYINDTKCNEIDTIMKMDKDGSLNKKCYIEAGNSDICKKYNNYRWNNDLLKNFCIKDKKDYGMNECLMGEYFKDNLLNFE</sequence>